<gene>
    <name evidence="1" type="ORF">CK203_016235</name>
</gene>
<organism evidence="1 2">
    <name type="scientific">Vitis vinifera</name>
    <name type="common">Grape</name>
    <dbReference type="NCBI Taxonomy" id="29760"/>
    <lineage>
        <taxon>Eukaryota</taxon>
        <taxon>Viridiplantae</taxon>
        <taxon>Streptophyta</taxon>
        <taxon>Embryophyta</taxon>
        <taxon>Tracheophyta</taxon>
        <taxon>Spermatophyta</taxon>
        <taxon>Magnoliopsida</taxon>
        <taxon>eudicotyledons</taxon>
        <taxon>Gunneridae</taxon>
        <taxon>Pentapetalae</taxon>
        <taxon>rosids</taxon>
        <taxon>Vitales</taxon>
        <taxon>Vitaceae</taxon>
        <taxon>Viteae</taxon>
        <taxon>Vitis</taxon>
    </lineage>
</organism>
<sequence length="168" mass="19407">MFRMGGYELGGAGRVVWLWCFRTMLQLLEMEVGNFSVSYCLKNLDDFNMTKFPSERSRGGKLSLAMMGFSENGQCSWKEARLKINGVWITKDIEIKEEVRRAFQLLLSTNSDERPNLSELSFERLEDFEVIGLEKPFMEEEVFEALSGFSRDKALGQDGFSMAFWQFS</sequence>
<evidence type="ECO:0000313" key="2">
    <source>
        <dbReference type="Proteomes" id="UP000288805"/>
    </source>
</evidence>
<name>A0A438JN09_VITVI</name>
<dbReference type="EMBL" id="QGNW01000035">
    <property type="protein sequence ID" value="RVX10329.1"/>
    <property type="molecule type" value="Genomic_DNA"/>
</dbReference>
<protein>
    <submittedName>
        <fullName evidence="1">Uncharacterized protein</fullName>
    </submittedName>
</protein>
<proteinExistence type="predicted"/>
<reference evidence="1 2" key="1">
    <citation type="journal article" date="2018" name="PLoS Genet.">
        <title>Population sequencing reveals clonal diversity and ancestral inbreeding in the grapevine cultivar Chardonnay.</title>
        <authorList>
            <person name="Roach M.J."/>
            <person name="Johnson D.L."/>
            <person name="Bohlmann J."/>
            <person name="van Vuuren H.J."/>
            <person name="Jones S.J."/>
            <person name="Pretorius I.S."/>
            <person name="Schmidt S.A."/>
            <person name="Borneman A.R."/>
        </authorList>
    </citation>
    <scope>NUCLEOTIDE SEQUENCE [LARGE SCALE GENOMIC DNA]</scope>
    <source>
        <strain evidence="2">cv. Chardonnay</strain>
        <tissue evidence="1">Leaf</tissue>
    </source>
</reference>
<dbReference type="AlphaFoldDB" id="A0A438JN09"/>
<evidence type="ECO:0000313" key="1">
    <source>
        <dbReference type="EMBL" id="RVX10329.1"/>
    </source>
</evidence>
<accession>A0A438JN09</accession>
<comment type="caution">
    <text evidence="1">The sequence shown here is derived from an EMBL/GenBank/DDBJ whole genome shotgun (WGS) entry which is preliminary data.</text>
</comment>
<dbReference type="Proteomes" id="UP000288805">
    <property type="component" value="Unassembled WGS sequence"/>
</dbReference>